<evidence type="ECO:0000259" key="8">
    <source>
        <dbReference type="PROSITE" id="PS50850"/>
    </source>
</evidence>
<dbReference type="PANTHER" id="PTHR23513:SF6">
    <property type="entry name" value="MAJOR FACILITATOR SUPERFAMILY ASSOCIATED DOMAIN-CONTAINING PROTEIN"/>
    <property type="match status" value="1"/>
</dbReference>
<feature type="transmembrane region" description="Helical" evidence="7">
    <location>
        <begin position="280"/>
        <end position="298"/>
    </location>
</feature>
<dbReference type="PROSITE" id="PS50850">
    <property type="entry name" value="MFS"/>
    <property type="match status" value="1"/>
</dbReference>
<gene>
    <name evidence="9" type="ORF">E1292_10515</name>
</gene>
<dbReference type="RefSeq" id="WP_132594492.1">
    <property type="nucleotide sequence ID" value="NZ_SMKO01000018.1"/>
</dbReference>
<evidence type="ECO:0000256" key="3">
    <source>
        <dbReference type="ARBA" id="ARBA00022692"/>
    </source>
</evidence>
<feature type="transmembrane region" description="Helical" evidence="7">
    <location>
        <begin position="304"/>
        <end position="329"/>
    </location>
</feature>
<evidence type="ECO:0000256" key="1">
    <source>
        <dbReference type="ARBA" id="ARBA00004651"/>
    </source>
</evidence>
<comment type="caution">
    <text evidence="9">The sequence shown here is derived from an EMBL/GenBank/DDBJ whole genome shotgun (WGS) entry which is preliminary data.</text>
</comment>
<organism evidence="9 10">
    <name type="scientific">Nonomuraea deserti</name>
    <dbReference type="NCBI Taxonomy" id="1848322"/>
    <lineage>
        <taxon>Bacteria</taxon>
        <taxon>Bacillati</taxon>
        <taxon>Actinomycetota</taxon>
        <taxon>Actinomycetes</taxon>
        <taxon>Streptosporangiales</taxon>
        <taxon>Streptosporangiaceae</taxon>
        <taxon>Nonomuraea</taxon>
    </lineage>
</organism>
<evidence type="ECO:0000256" key="2">
    <source>
        <dbReference type="ARBA" id="ARBA00022475"/>
    </source>
</evidence>
<sequence length="418" mass="44041">MGRRYWLLLSAFLASSLGTWIYRLALPLLVYDLTGSAFGTGLVYAMEYLPYVALGMLGGVLADRVDRRRVLVLGDLISGAVTVLLAVIVTAGVRQLWAIYAVAFLLACVDPLYQPAFRSMVPSLVPVERLPQANARLHMGEHAVNMVGPVVGGALVVGLGHQAAIYVDAGTFVLSALLIWPVRAARGALTRRGRSMLADIREGLSFLLRGDKVVLTTALATAACNFGVWLLLAGLVYYLSSYHGFTPGEIGVVYAFQGAGAVLGAVLGSRLLRRYPPGRVICWAVAAGGLSMLAMIVARGPVPIGLAWLGQFAAAGTSIVAVATVRQLLVPDHLLGRVLGTARMIAFLSIPLASLATGVFESETRNAYALMVAAGVGWLAIAAVVSHTPLGRLRLPALRDGSAGRSAPPGESRPPDPR</sequence>
<dbReference type="SUPFAM" id="SSF103473">
    <property type="entry name" value="MFS general substrate transporter"/>
    <property type="match status" value="1"/>
</dbReference>
<keyword evidence="2" id="KW-1003">Cell membrane</keyword>
<keyword evidence="10" id="KW-1185">Reference proteome</keyword>
<comment type="subcellular location">
    <subcellularLocation>
        <location evidence="1">Cell membrane</location>
        <topology evidence="1">Multi-pass membrane protein</topology>
    </subcellularLocation>
</comment>
<dbReference type="InterPro" id="IPR011701">
    <property type="entry name" value="MFS"/>
</dbReference>
<evidence type="ECO:0000313" key="9">
    <source>
        <dbReference type="EMBL" id="TDD09105.1"/>
    </source>
</evidence>
<feature type="transmembrane region" description="Helical" evidence="7">
    <location>
        <begin position="251"/>
        <end position="268"/>
    </location>
</feature>
<evidence type="ECO:0000256" key="4">
    <source>
        <dbReference type="ARBA" id="ARBA00022989"/>
    </source>
</evidence>
<reference evidence="9 10" key="1">
    <citation type="submission" date="2019-03" db="EMBL/GenBank/DDBJ databases">
        <title>Draft genome sequences of novel Actinobacteria.</title>
        <authorList>
            <person name="Sahin N."/>
            <person name="Ay H."/>
            <person name="Saygin H."/>
        </authorList>
    </citation>
    <scope>NUCLEOTIDE SEQUENCE [LARGE SCALE GENOMIC DNA]</scope>
    <source>
        <strain evidence="9 10">KC310</strain>
    </source>
</reference>
<protein>
    <submittedName>
        <fullName evidence="9">MFS transporter</fullName>
    </submittedName>
</protein>
<evidence type="ECO:0000256" key="7">
    <source>
        <dbReference type="SAM" id="Phobius"/>
    </source>
</evidence>
<feature type="transmembrane region" description="Helical" evidence="7">
    <location>
        <begin position="213"/>
        <end position="239"/>
    </location>
</feature>
<feature type="domain" description="Major facilitator superfamily (MFS) profile" evidence="8">
    <location>
        <begin position="4"/>
        <end position="392"/>
    </location>
</feature>
<accession>A0A4R4W2C4</accession>
<dbReference type="Pfam" id="PF07690">
    <property type="entry name" value="MFS_1"/>
    <property type="match status" value="1"/>
</dbReference>
<evidence type="ECO:0000256" key="6">
    <source>
        <dbReference type="SAM" id="MobiDB-lite"/>
    </source>
</evidence>
<feature type="transmembrane region" description="Helical" evidence="7">
    <location>
        <begin position="341"/>
        <end position="360"/>
    </location>
</feature>
<dbReference type="InterPro" id="IPR036259">
    <property type="entry name" value="MFS_trans_sf"/>
</dbReference>
<dbReference type="PANTHER" id="PTHR23513">
    <property type="entry name" value="INTEGRAL MEMBRANE EFFLUX PROTEIN-RELATED"/>
    <property type="match status" value="1"/>
</dbReference>
<proteinExistence type="predicted"/>
<dbReference type="EMBL" id="SMKO01000018">
    <property type="protein sequence ID" value="TDD09105.1"/>
    <property type="molecule type" value="Genomic_DNA"/>
</dbReference>
<keyword evidence="4 7" id="KW-1133">Transmembrane helix</keyword>
<feature type="transmembrane region" description="Helical" evidence="7">
    <location>
        <begin position="366"/>
        <end position="385"/>
    </location>
</feature>
<feature type="transmembrane region" description="Helical" evidence="7">
    <location>
        <begin position="70"/>
        <end position="91"/>
    </location>
</feature>
<dbReference type="Proteomes" id="UP000295258">
    <property type="component" value="Unassembled WGS sequence"/>
</dbReference>
<name>A0A4R4W2C4_9ACTN</name>
<dbReference type="GO" id="GO:0005886">
    <property type="term" value="C:plasma membrane"/>
    <property type="evidence" value="ECO:0007669"/>
    <property type="project" value="UniProtKB-SubCell"/>
</dbReference>
<keyword evidence="3 7" id="KW-0812">Transmembrane</keyword>
<dbReference type="AlphaFoldDB" id="A0A4R4W2C4"/>
<dbReference type="GO" id="GO:0022857">
    <property type="term" value="F:transmembrane transporter activity"/>
    <property type="evidence" value="ECO:0007669"/>
    <property type="project" value="InterPro"/>
</dbReference>
<dbReference type="CDD" id="cd06173">
    <property type="entry name" value="MFS_MefA_like"/>
    <property type="match status" value="1"/>
</dbReference>
<dbReference type="Gene3D" id="1.20.1250.20">
    <property type="entry name" value="MFS general substrate transporter like domains"/>
    <property type="match status" value="1"/>
</dbReference>
<evidence type="ECO:0000256" key="5">
    <source>
        <dbReference type="ARBA" id="ARBA00023136"/>
    </source>
</evidence>
<feature type="transmembrane region" description="Helical" evidence="7">
    <location>
        <begin position="42"/>
        <end position="63"/>
    </location>
</feature>
<feature type="transmembrane region" description="Helical" evidence="7">
    <location>
        <begin position="163"/>
        <end position="182"/>
    </location>
</feature>
<feature type="region of interest" description="Disordered" evidence="6">
    <location>
        <begin position="399"/>
        <end position="418"/>
    </location>
</feature>
<keyword evidence="5 7" id="KW-0472">Membrane</keyword>
<dbReference type="InterPro" id="IPR020846">
    <property type="entry name" value="MFS_dom"/>
</dbReference>
<evidence type="ECO:0000313" key="10">
    <source>
        <dbReference type="Proteomes" id="UP000295258"/>
    </source>
</evidence>